<dbReference type="AlphaFoldDB" id="A0A3N4CYI6"/>
<reference evidence="2" key="2">
    <citation type="submission" date="2021-03" db="EMBL/GenBank/DDBJ databases">
        <title>Human Oral Microbial Genomes.</title>
        <authorList>
            <person name="Johnston C.D."/>
            <person name="Chen T."/>
            <person name="Dewhirst F.E."/>
        </authorList>
    </citation>
    <scope>NUCLEOTIDE SEQUENCE</scope>
    <source>
        <strain evidence="2">F0714</strain>
    </source>
</reference>
<dbReference type="PROSITE" id="PS51257">
    <property type="entry name" value="PROKAR_LIPOPROTEIN"/>
    <property type="match status" value="1"/>
</dbReference>
<organism evidence="3 4">
    <name type="scientific">Arachnia propionica</name>
    <dbReference type="NCBI Taxonomy" id="1750"/>
    <lineage>
        <taxon>Bacteria</taxon>
        <taxon>Bacillati</taxon>
        <taxon>Actinomycetota</taxon>
        <taxon>Actinomycetes</taxon>
        <taxon>Propionibacteriales</taxon>
        <taxon>Propionibacteriaceae</taxon>
        <taxon>Arachnia</taxon>
    </lineage>
</organism>
<feature type="transmembrane region" description="Helical" evidence="1">
    <location>
        <begin position="54"/>
        <end position="75"/>
    </location>
</feature>
<dbReference type="Proteomes" id="UP000273044">
    <property type="component" value="Chromosome"/>
</dbReference>
<reference evidence="3 4" key="1">
    <citation type="submission" date="2018-12" db="EMBL/GenBank/DDBJ databases">
        <authorList>
            <consortium name="Pathogen Informatics"/>
        </authorList>
    </citation>
    <scope>NUCLEOTIDE SEQUENCE [LARGE SCALE GENOMIC DNA]</scope>
    <source>
        <strain evidence="3 4">NCTC12967</strain>
    </source>
</reference>
<dbReference type="EMBL" id="LR134406">
    <property type="protein sequence ID" value="VEH69466.1"/>
    <property type="molecule type" value="Genomic_DNA"/>
</dbReference>
<evidence type="ECO:0000313" key="2">
    <source>
        <dbReference type="EMBL" id="QUC10484.1"/>
    </source>
</evidence>
<accession>A0A3N4CYI6</accession>
<keyword evidence="1" id="KW-1133">Transmembrane helix</keyword>
<keyword evidence="1" id="KW-0812">Transmembrane</keyword>
<evidence type="ECO:0000313" key="4">
    <source>
        <dbReference type="Proteomes" id="UP000273044"/>
    </source>
</evidence>
<feature type="transmembrane region" description="Helical" evidence="1">
    <location>
        <begin position="87"/>
        <end position="109"/>
    </location>
</feature>
<evidence type="ECO:0000256" key="1">
    <source>
        <dbReference type="SAM" id="Phobius"/>
    </source>
</evidence>
<sequence length="145" mass="15553">MTTTSGKTPVTSALLGGCAQRTAKAFLIVTDLGLLAYWTLTAVGVISVGTGDVLLAWNWSFLPLDLFAVTAGLTWSLLPTGHRWSTPLFLCALTLTFSAGLLAVSFFALWGAWALSWWLVNLWLMLMPVGLFLAPRLFCSGTASP</sequence>
<dbReference type="Proteomes" id="UP000677180">
    <property type="component" value="Chromosome"/>
</dbReference>
<name>A0A3N4CYI6_9ACTN</name>
<feature type="transmembrane region" description="Helical" evidence="1">
    <location>
        <begin position="25"/>
        <end position="48"/>
    </location>
</feature>
<dbReference type="InterPro" id="IPR020348">
    <property type="entry name" value="Uncharacterised_YvaD"/>
</dbReference>
<keyword evidence="1" id="KW-0472">Membrane</keyword>
<proteinExistence type="predicted"/>
<keyword evidence="4" id="KW-1185">Reference proteome</keyword>
<dbReference type="Pfam" id="PF17314">
    <property type="entry name" value="DUF5360"/>
    <property type="match status" value="1"/>
</dbReference>
<dbReference type="OrthoDB" id="2469007at2"/>
<gene>
    <name evidence="2" type="ORF">J5A53_11955</name>
    <name evidence="3" type="ORF">NCTC12967_00735</name>
</gene>
<dbReference type="GeneID" id="64406219"/>
<dbReference type="EMBL" id="CP072385">
    <property type="protein sequence ID" value="QUC10484.1"/>
    <property type="molecule type" value="Genomic_DNA"/>
</dbReference>
<feature type="transmembrane region" description="Helical" evidence="1">
    <location>
        <begin position="115"/>
        <end position="134"/>
    </location>
</feature>
<dbReference type="OMA" id="ITIFHMI"/>
<protein>
    <submittedName>
        <fullName evidence="2">DUF5360 family protein</fullName>
    </submittedName>
</protein>
<evidence type="ECO:0000313" key="3">
    <source>
        <dbReference type="EMBL" id="VEH69466.1"/>
    </source>
</evidence>
<dbReference type="RefSeq" id="WP_014845861.1">
    <property type="nucleotide sequence ID" value="NZ_CAJZDL010000011.1"/>
</dbReference>